<keyword evidence="4" id="KW-1185">Reference proteome</keyword>
<dbReference type="InterPro" id="IPR040195">
    <property type="entry name" value="CUE_CUED1"/>
</dbReference>
<evidence type="ECO:0000256" key="1">
    <source>
        <dbReference type="SAM" id="MobiDB-lite"/>
    </source>
</evidence>
<accession>A0A493TC95</accession>
<dbReference type="PANTHER" id="PTHR13467">
    <property type="entry name" value="CUE DOMAIN CONTAINING PROTEIN 1"/>
    <property type="match status" value="1"/>
</dbReference>
<dbReference type="InterPro" id="IPR003892">
    <property type="entry name" value="CUE"/>
</dbReference>
<dbReference type="STRING" id="8840.ENSAPLP00000025593"/>
<dbReference type="PROSITE" id="PS51140">
    <property type="entry name" value="CUE"/>
    <property type="match status" value="1"/>
</dbReference>
<dbReference type="AlphaFoldDB" id="A0A493TC95"/>
<feature type="region of interest" description="Disordered" evidence="1">
    <location>
        <begin position="1"/>
        <end position="29"/>
    </location>
</feature>
<sequence>MTSLFRRSSSNGGSRGGSSAQELNNSRPARQVRRLEFNQAMEDFKTMFPNMDYDIIECVLRANNGAVDATIDQLLQMNLDGSGCDDSSDSEDSIPPEILERTLEPDSSDEEPPPVYSPPAYESQALGTHCPRAPPTPPPRTDVPGPGRYRNWNPPLLGNLPEDFLRILPQQAPRTQGSPGCRQPVPRGLVPRGQGSLEQERRWKQYLEDERIALFLQNEEFMKELQRNRDFLLALERGEEPRGKPLSAFWRTEVLLGGGWLLARQRCAGCGQGRGGSTTCQHRAAGFVPVLLLVLSCPPRGSAPPAQQICGKEPWQCPPSPSQGDSQHGFIRAVPPLSPCTFPLPLTSSCCREGPLTVSTAGGQGNEHRAACAAQGSDQAGLGAFCFSDRLKYESKKSKSSSVAGSNDFGFSSILSGNFKRHRSITSRQLGASQLCPTAVLCCAMPCQAVPSAVAARGGTQLVPPCCTKPPECTGEGRAGDGDGCWCPPRPRPAFSRQHCSRVPALGAGMQLPGVTEPALALIGAEDCAWEA</sequence>
<proteinExistence type="predicted"/>
<dbReference type="CDD" id="cd14366">
    <property type="entry name" value="CUE_CUED1"/>
    <property type="match status" value="1"/>
</dbReference>
<evidence type="ECO:0000313" key="4">
    <source>
        <dbReference type="Proteomes" id="UP000016666"/>
    </source>
</evidence>
<dbReference type="Pfam" id="PF02845">
    <property type="entry name" value="CUE"/>
    <property type="match status" value="1"/>
</dbReference>
<dbReference type="Ensembl" id="ENSAPLT00000032070.1">
    <property type="protein sequence ID" value="ENSAPLP00000023290.1"/>
    <property type="gene ID" value="ENSAPLG00000026352.1"/>
</dbReference>
<dbReference type="GeneTree" id="ENSGT00390000006762"/>
<dbReference type="PANTHER" id="PTHR13467:SF3">
    <property type="entry name" value="CUE DOMAIN-CONTAINING PROTEIN 1"/>
    <property type="match status" value="1"/>
</dbReference>
<protein>
    <submittedName>
        <fullName evidence="3">CUE domain containing 1</fullName>
    </submittedName>
</protein>
<dbReference type="Ensembl" id="ENSAPLT00000017317.1">
    <property type="protein sequence ID" value="ENSAPLP00000025593.1"/>
    <property type="gene ID" value="ENSAPLG00000026352.1"/>
</dbReference>
<dbReference type="SUPFAM" id="SSF46934">
    <property type="entry name" value="UBA-like"/>
    <property type="match status" value="1"/>
</dbReference>
<dbReference type="Ensembl" id="ENSAPLT00000025863.1">
    <property type="protein sequence ID" value="ENSAPLP00000023801.1"/>
    <property type="gene ID" value="ENSAPLG00000026352.1"/>
</dbReference>
<dbReference type="Proteomes" id="UP000016666">
    <property type="component" value="Chromosome 20"/>
</dbReference>
<feature type="region of interest" description="Disordered" evidence="1">
    <location>
        <begin position="172"/>
        <end position="196"/>
    </location>
</feature>
<feature type="compositionally biased region" description="Pro residues" evidence="1">
    <location>
        <begin position="132"/>
        <end position="141"/>
    </location>
</feature>
<feature type="compositionally biased region" description="Low complexity" evidence="1">
    <location>
        <begin position="118"/>
        <end position="131"/>
    </location>
</feature>
<name>A0A493TC95_ANAPP</name>
<dbReference type="InterPro" id="IPR040192">
    <property type="entry name" value="CUEDC1"/>
</dbReference>
<evidence type="ECO:0000259" key="2">
    <source>
        <dbReference type="PROSITE" id="PS51140"/>
    </source>
</evidence>
<dbReference type="InterPro" id="IPR009060">
    <property type="entry name" value="UBA-like_sf"/>
</dbReference>
<feature type="compositionally biased region" description="Low complexity" evidence="1">
    <location>
        <begin position="1"/>
        <end position="12"/>
    </location>
</feature>
<organism evidence="3 4">
    <name type="scientific">Anas platyrhynchos platyrhynchos</name>
    <name type="common">Northern mallard</name>
    <dbReference type="NCBI Taxonomy" id="8840"/>
    <lineage>
        <taxon>Eukaryota</taxon>
        <taxon>Metazoa</taxon>
        <taxon>Chordata</taxon>
        <taxon>Craniata</taxon>
        <taxon>Vertebrata</taxon>
        <taxon>Euteleostomi</taxon>
        <taxon>Archelosauria</taxon>
        <taxon>Archosauria</taxon>
        <taxon>Dinosauria</taxon>
        <taxon>Saurischia</taxon>
        <taxon>Theropoda</taxon>
        <taxon>Coelurosauria</taxon>
        <taxon>Aves</taxon>
        <taxon>Neognathae</taxon>
        <taxon>Galloanserae</taxon>
        <taxon>Anseriformes</taxon>
        <taxon>Anatidae</taxon>
        <taxon>Anatinae</taxon>
        <taxon>Anas</taxon>
    </lineage>
</organism>
<dbReference type="Gene3D" id="1.10.8.10">
    <property type="entry name" value="DNA helicase RuvA subunit, C-terminal domain"/>
    <property type="match status" value="1"/>
</dbReference>
<reference evidence="3" key="2">
    <citation type="submission" date="2025-05" db="UniProtKB">
        <authorList>
            <consortium name="Ensembl"/>
        </authorList>
    </citation>
    <scope>IDENTIFICATION</scope>
</reference>
<evidence type="ECO:0000313" key="3">
    <source>
        <dbReference type="Ensembl" id="ENSAPLP00000023290.1"/>
    </source>
</evidence>
<feature type="region of interest" description="Disordered" evidence="1">
    <location>
        <begin position="101"/>
        <end position="155"/>
    </location>
</feature>
<gene>
    <name evidence="3" type="primary">CUEDC1</name>
</gene>
<feature type="domain" description="CUE" evidence="2">
    <location>
        <begin position="36"/>
        <end position="79"/>
    </location>
</feature>
<dbReference type="GO" id="GO:0043130">
    <property type="term" value="F:ubiquitin binding"/>
    <property type="evidence" value="ECO:0007669"/>
    <property type="project" value="InterPro"/>
</dbReference>
<reference evidence="3 4" key="1">
    <citation type="submission" date="2017-10" db="EMBL/GenBank/DDBJ databases">
        <title>A new Pekin duck reference genome.</title>
        <authorList>
            <person name="Hou Z.-C."/>
            <person name="Zhou Z.-K."/>
            <person name="Zhu F."/>
            <person name="Hou S.-S."/>
        </authorList>
    </citation>
    <scope>NUCLEOTIDE SEQUENCE [LARGE SCALE GENOMIC DNA]</scope>
</reference>
<dbReference type="SMART" id="SM00546">
    <property type="entry name" value="CUE"/>
    <property type="match status" value="1"/>
</dbReference>